<name>A0A160NYN9_STRLU</name>
<keyword evidence="2" id="KW-1133">Transmembrane helix</keyword>
<dbReference type="AlphaFoldDB" id="A0A160NYN9"/>
<dbReference type="EMBL" id="AP017424">
    <property type="protein sequence ID" value="BAU83061.1"/>
    <property type="molecule type" value="Genomic_DNA"/>
</dbReference>
<evidence type="ECO:0000313" key="4">
    <source>
        <dbReference type="Proteomes" id="UP000217676"/>
    </source>
</evidence>
<feature type="transmembrane region" description="Helical" evidence="2">
    <location>
        <begin position="60"/>
        <end position="80"/>
    </location>
</feature>
<evidence type="ECO:0000313" key="3">
    <source>
        <dbReference type="EMBL" id="BAU83061.1"/>
    </source>
</evidence>
<keyword evidence="2" id="KW-0472">Membrane</keyword>
<dbReference type="KEGG" id="slau:SLA_2127"/>
<feature type="transmembrane region" description="Helical" evidence="2">
    <location>
        <begin position="34"/>
        <end position="54"/>
    </location>
</feature>
<keyword evidence="2" id="KW-0812">Transmembrane</keyword>
<evidence type="ECO:0000256" key="1">
    <source>
        <dbReference type="SAM" id="MobiDB-lite"/>
    </source>
</evidence>
<organism evidence="3 4">
    <name type="scientific">Streptomyces laurentii</name>
    <dbReference type="NCBI Taxonomy" id="39478"/>
    <lineage>
        <taxon>Bacteria</taxon>
        <taxon>Bacillati</taxon>
        <taxon>Actinomycetota</taxon>
        <taxon>Actinomycetes</taxon>
        <taxon>Kitasatosporales</taxon>
        <taxon>Streptomycetaceae</taxon>
        <taxon>Streptomyces</taxon>
    </lineage>
</organism>
<keyword evidence="4" id="KW-1185">Reference proteome</keyword>
<dbReference type="Proteomes" id="UP000217676">
    <property type="component" value="Chromosome"/>
</dbReference>
<sequence length="102" mass="10445">MTTPAATSASTVPVAPAAAETAPQVVPSVHRRALLTWMAVYPAITVAFLILGPYTADLPLALRTLVMTAVVVPAVVYFLVPALLKVNHKASVALGAGRKGAA</sequence>
<protein>
    <submittedName>
        <fullName evidence="3">Uncharacterized protein</fullName>
    </submittedName>
</protein>
<evidence type="ECO:0000256" key="2">
    <source>
        <dbReference type="SAM" id="Phobius"/>
    </source>
</evidence>
<reference evidence="3 4" key="1">
    <citation type="journal article" date="2016" name="Genome Announc.">
        <title>Complete Genome Sequence of Thiostrepton-Producing Streptomyces laurentii ATCC 31255.</title>
        <authorList>
            <person name="Doi K."/>
            <person name="Fujino Y."/>
            <person name="Nagayoshi Y."/>
            <person name="Ohshima T."/>
            <person name="Ogata S."/>
        </authorList>
    </citation>
    <scope>NUCLEOTIDE SEQUENCE [LARGE SCALE GENOMIC DNA]</scope>
    <source>
        <strain evidence="3 4">ATCC 31255</strain>
    </source>
</reference>
<feature type="region of interest" description="Disordered" evidence="1">
    <location>
        <begin position="1"/>
        <end position="20"/>
    </location>
</feature>
<gene>
    <name evidence="3" type="ORF">SLA_2127</name>
</gene>
<proteinExistence type="predicted"/>
<accession>A0A160NYN9</accession>